<dbReference type="InterPro" id="IPR036390">
    <property type="entry name" value="WH_DNA-bd_sf"/>
</dbReference>
<sequence>MPAAVRTSKLAGLFEHAARLIHGAGHAHGLYPAQWTALRYFSETGRDRAPTVAGLMRFQNMAMSPVARTVRSMVEKGLLERRPNPQDRRADLIDLTDEGRRLLELDPRQRLEALLDKVPASQKVVVAEALQILIDGLLDETDRSAPPPDRS</sequence>
<dbReference type="GO" id="GO:0006950">
    <property type="term" value="P:response to stress"/>
    <property type="evidence" value="ECO:0007669"/>
    <property type="project" value="TreeGrafter"/>
</dbReference>
<keyword evidence="3" id="KW-1185">Reference proteome</keyword>
<dbReference type="SMART" id="SM00347">
    <property type="entry name" value="HTH_MARR"/>
    <property type="match status" value="1"/>
</dbReference>
<dbReference type="InterPro" id="IPR000835">
    <property type="entry name" value="HTH_MarR-typ"/>
</dbReference>
<protein>
    <submittedName>
        <fullName evidence="2">MarR family transcriptional regulator</fullName>
    </submittedName>
</protein>
<accession>A0A2S2CMC3</accession>
<name>A0A2S2CMC3_9PROT</name>
<dbReference type="Proteomes" id="UP000245629">
    <property type="component" value="Chromosome 1"/>
</dbReference>
<dbReference type="KEGG" id="azz:DEW08_04110"/>
<evidence type="ECO:0000313" key="3">
    <source>
        <dbReference type="Proteomes" id="UP000245629"/>
    </source>
</evidence>
<feature type="domain" description="HTH marR-type" evidence="1">
    <location>
        <begin position="7"/>
        <end position="139"/>
    </location>
</feature>
<dbReference type="PANTHER" id="PTHR33164">
    <property type="entry name" value="TRANSCRIPTIONAL REGULATOR, MARR FAMILY"/>
    <property type="match status" value="1"/>
</dbReference>
<gene>
    <name evidence="2" type="ORF">DEW08_04110</name>
</gene>
<proteinExistence type="predicted"/>
<evidence type="ECO:0000313" key="2">
    <source>
        <dbReference type="EMBL" id="AWK85457.1"/>
    </source>
</evidence>
<dbReference type="EMBL" id="CP029352">
    <property type="protein sequence ID" value="AWK85457.1"/>
    <property type="molecule type" value="Genomic_DNA"/>
</dbReference>
<dbReference type="AlphaFoldDB" id="A0A2S2CMC3"/>
<organism evidence="2 3">
    <name type="scientific">Azospirillum thermophilum</name>
    <dbReference type="NCBI Taxonomy" id="2202148"/>
    <lineage>
        <taxon>Bacteria</taxon>
        <taxon>Pseudomonadati</taxon>
        <taxon>Pseudomonadota</taxon>
        <taxon>Alphaproteobacteria</taxon>
        <taxon>Rhodospirillales</taxon>
        <taxon>Azospirillaceae</taxon>
        <taxon>Azospirillum</taxon>
    </lineage>
</organism>
<dbReference type="OrthoDB" id="5522755at2"/>
<dbReference type="GO" id="GO:0003700">
    <property type="term" value="F:DNA-binding transcription factor activity"/>
    <property type="evidence" value="ECO:0007669"/>
    <property type="project" value="InterPro"/>
</dbReference>
<dbReference type="Pfam" id="PF12802">
    <property type="entry name" value="MarR_2"/>
    <property type="match status" value="1"/>
</dbReference>
<dbReference type="PROSITE" id="PS50995">
    <property type="entry name" value="HTH_MARR_2"/>
    <property type="match status" value="1"/>
</dbReference>
<evidence type="ECO:0000259" key="1">
    <source>
        <dbReference type="PROSITE" id="PS50995"/>
    </source>
</evidence>
<dbReference type="PANTHER" id="PTHR33164:SF43">
    <property type="entry name" value="HTH-TYPE TRANSCRIPTIONAL REPRESSOR YETL"/>
    <property type="match status" value="1"/>
</dbReference>
<reference evidence="3" key="1">
    <citation type="submission" date="2018-05" db="EMBL/GenBank/DDBJ databases">
        <title>Azospirillum thermophila sp. nov., a novel isolated from hot spring.</title>
        <authorList>
            <person name="Zhao Z."/>
        </authorList>
    </citation>
    <scope>NUCLEOTIDE SEQUENCE [LARGE SCALE GENOMIC DNA]</scope>
    <source>
        <strain evidence="3">CFH 70021</strain>
    </source>
</reference>
<dbReference type="Gene3D" id="1.10.10.10">
    <property type="entry name" value="Winged helix-like DNA-binding domain superfamily/Winged helix DNA-binding domain"/>
    <property type="match status" value="1"/>
</dbReference>
<dbReference type="InterPro" id="IPR036388">
    <property type="entry name" value="WH-like_DNA-bd_sf"/>
</dbReference>
<dbReference type="RefSeq" id="WP_109324701.1">
    <property type="nucleotide sequence ID" value="NZ_CP029352.1"/>
</dbReference>
<dbReference type="InterPro" id="IPR039422">
    <property type="entry name" value="MarR/SlyA-like"/>
</dbReference>
<dbReference type="PRINTS" id="PR00598">
    <property type="entry name" value="HTHMARR"/>
</dbReference>
<dbReference type="SUPFAM" id="SSF46785">
    <property type="entry name" value="Winged helix' DNA-binding domain"/>
    <property type="match status" value="1"/>
</dbReference>